<keyword evidence="3" id="KW-0378">Hydrolase</keyword>
<dbReference type="InterPro" id="IPR027417">
    <property type="entry name" value="P-loop_NTPase"/>
</dbReference>
<evidence type="ECO:0000256" key="4">
    <source>
        <dbReference type="ARBA" id="ARBA00022806"/>
    </source>
</evidence>
<dbReference type="Pfam" id="PF00270">
    <property type="entry name" value="DEAD"/>
    <property type="match status" value="1"/>
</dbReference>
<evidence type="ECO:0000256" key="1">
    <source>
        <dbReference type="ARBA" id="ARBA00005446"/>
    </source>
</evidence>
<dbReference type="PANTHER" id="PTHR13710:SF108">
    <property type="entry name" value="ATP-DEPENDENT DNA HELICASE Q4"/>
    <property type="match status" value="1"/>
</dbReference>
<comment type="similarity">
    <text evidence="1">Belongs to the helicase family. RecQ subfamily.</text>
</comment>
<evidence type="ECO:0000313" key="11">
    <source>
        <dbReference type="EMBL" id="RKP38746.1"/>
    </source>
</evidence>
<dbReference type="InterPro" id="IPR011545">
    <property type="entry name" value="DEAD/DEAH_box_helicase_dom"/>
</dbReference>
<accession>A0A4P9ZYF8</accession>
<protein>
    <recommendedName>
        <fullName evidence="7">DNA 3'-5' helicase</fullName>
        <ecNumber evidence="7">5.6.2.4</ecNumber>
    </recommendedName>
</protein>
<keyword evidence="12" id="KW-1185">Reference proteome</keyword>
<evidence type="ECO:0000313" key="12">
    <source>
        <dbReference type="Proteomes" id="UP000268162"/>
    </source>
</evidence>
<dbReference type="Proteomes" id="UP000268162">
    <property type="component" value="Unassembled WGS sequence"/>
</dbReference>
<feature type="region of interest" description="Disordered" evidence="8">
    <location>
        <begin position="857"/>
        <end position="876"/>
    </location>
</feature>
<feature type="compositionally biased region" description="Low complexity" evidence="8">
    <location>
        <begin position="114"/>
        <end position="127"/>
    </location>
</feature>
<proteinExistence type="inferred from homology"/>
<dbReference type="GO" id="GO:0009378">
    <property type="term" value="F:four-way junction helicase activity"/>
    <property type="evidence" value="ECO:0007669"/>
    <property type="project" value="TreeGrafter"/>
</dbReference>
<dbReference type="GO" id="GO:0005524">
    <property type="term" value="F:ATP binding"/>
    <property type="evidence" value="ECO:0007669"/>
    <property type="project" value="UniProtKB-KW"/>
</dbReference>
<dbReference type="STRING" id="215637.A0A4P9ZYF8"/>
<dbReference type="CDD" id="cd18794">
    <property type="entry name" value="SF2_C_RecQ"/>
    <property type="match status" value="1"/>
</dbReference>
<dbReference type="GO" id="GO:0000724">
    <property type="term" value="P:double-strand break repair via homologous recombination"/>
    <property type="evidence" value="ECO:0007669"/>
    <property type="project" value="TreeGrafter"/>
</dbReference>
<dbReference type="SMART" id="SM00490">
    <property type="entry name" value="HELICc"/>
    <property type="match status" value="1"/>
</dbReference>
<evidence type="ECO:0000256" key="5">
    <source>
        <dbReference type="ARBA" id="ARBA00022840"/>
    </source>
</evidence>
<dbReference type="AlphaFoldDB" id="A0A4P9ZYF8"/>
<feature type="compositionally biased region" description="Polar residues" evidence="8">
    <location>
        <begin position="9"/>
        <end position="32"/>
    </location>
</feature>
<dbReference type="GO" id="GO:0016787">
    <property type="term" value="F:hydrolase activity"/>
    <property type="evidence" value="ECO:0007669"/>
    <property type="project" value="UniProtKB-KW"/>
</dbReference>
<feature type="compositionally biased region" description="Polar residues" evidence="8">
    <location>
        <begin position="1005"/>
        <end position="1014"/>
    </location>
</feature>
<evidence type="ECO:0000256" key="7">
    <source>
        <dbReference type="ARBA" id="ARBA00034808"/>
    </source>
</evidence>
<dbReference type="GO" id="GO:0005694">
    <property type="term" value="C:chromosome"/>
    <property type="evidence" value="ECO:0007669"/>
    <property type="project" value="TreeGrafter"/>
</dbReference>
<feature type="domain" description="Helicase C-terminal" evidence="10">
    <location>
        <begin position="564"/>
        <end position="715"/>
    </location>
</feature>
<dbReference type="InterPro" id="IPR004589">
    <property type="entry name" value="DNA_helicase_ATP-dep_RecQ"/>
</dbReference>
<feature type="compositionally biased region" description="Polar residues" evidence="8">
    <location>
        <begin position="1179"/>
        <end position="1193"/>
    </location>
</feature>
<dbReference type="GO" id="GO:0003676">
    <property type="term" value="F:nucleic acid binding"/>
    <property type="evidence" value="ECO:0007669"/>
    <property type="project" value="InterPro"/>
</dbReference>
<keyword evidence="2" id="KW-0547">Nucleotide-binding</keyword>
<sequence length="1193" mass="131764">MDDRDSESNSEIVVTQRSTFSFSDLQPGSSRRPNAVAGGPGGAADEFLGTDSLTLADYSGSEGEGDSGPSSHSGMHDPFKKKGTQKRAHRRVKIKPLDYKTNRLPTTAKRKRSSATTTRTKPGPTETNDAKPGTRPPRRRKTDAPIATATATTIPTESNSGSSRPAAAPALVSQNFVRLKIKSRKGHAQASIDRNMRFHRTLQARAEAREARDQADAGAALEVAFDSDEEAMLQTLQISGQPLKSDPSAPPDTMENTTLVHEDDPWAPRLCYFRDASQFDILRPYAVDPATFADQPATAKVCVLIHPSYYLRPSFFHPNPPFNLRPAATPDADFPLWINIRLLLQTIWRFPGFRTDQFKTIQRILSRQSTLLALATGSGKSLCYQLSGLVLSYLDPQQLTLVISPIIALMQDQIKHLPAELPGLCWSAASGGAGRDATKVLQRLVNREIKVLFVSPERLRSRVFQQAAAQGSLGRVGLVCLDEAHCLSMWSHNFRPAYLHVGSVIDQYLKHPCVLAMTGTLTRETQAALVESLRLNADTDVLRNTALRSNLLFSVSKPAAKDTALVQLLQSPPFDRLASIIVYVNRQHEADQIAAYLKARNIPSLSYHANKPPADRARIQTAFLAGQVRVLVATIAFGLGIDKPDIRAVIHYHLPRTVEDYAQETGRCGRDGQVSYCHLFLDPDDYLRIRSLAFTDALEPSHIRRWCQTLLRPLLTTQQGSPAVSDGYITVNSELTPTTADFDIRPELLVTLLSYLEIHPARPFRTVESLPEWVLVRFCKSDPSDLAGGASERGLLPLQSGGPESVQARLDRALFAALIEIGPIRGGGAKPLRPLRYDMMTLSRAWYRQYGALTISSASPNEESSEGQDGLNSETLEMTRPAQLMSRLGYWKGRRQLMLQYGPPVYFIRLDPHAPRRLEQMALDKQLTDSQLESAEPSRAGPTNQDTLLESFCDALSQDLIQRAERLLRAKVRKIDTIYNLLRLTIEQYPPVAISRAAGRPTGPQPTGTDSSAPLSEFTRRKQSKFLKNWLGQYFDEHEVAGSKTKTPGASCAETNMPANSDDLYTTCQRLSDSQILAIETSSRDHLTADIHTLLAKFPMLTTGRAVAKVFHGLASPHFSAMEWKPSGQWGKYHFIDFEMIRSLAHRFIVDLRCGKLSTGEHGDDSGIEDGMLDEANPGTDTITESPPAVVSS</sequence>
<name>A0A4P9ZYF8_9FUNG</name>
<reference evidence="12" key="1">
    <citation type="journal article" date="2018" name="Nat. Microbiol.">
        <title>Leveraging single-cell genomics to expand the fungal tree of life.</title>
        <authorList>
            <person name="Ahrendt S.R."/>
            <person name="Quandt C.A."/>
            <person name="Ciobanu D."/>
            <person name="Clum A."/>
            <person name="Salamov A."/>
            <person name="Andreopoulos B."/>
            <person name="Cheng J.F."/>
            <person name="Woyke T."/>
            <person name="Pelin A."/>
            <person name="Henrissat B."/>
            <person name="Reynolds N.K."/>
            <person name="Benny G.L."/>
            <person name="Smith M.E."/>
            <person name="James T.Y."/>
            <person name="Grigoriev I.V."/>
        </authorList>
    </citation>
    <scope>NUCLEOTIDE SEQUENCE [LARGE SCALE GENOMIC DNA]</scope>
    <source>
        <strain evidence="12">RSA 468</strain>
    </source>
</reference>
<feature type="domain" description="Helicase ATP-binding" evidence="9">
    <location>
        <begin position="361"/>
        <end position="539"/>
    </location>
</feature>
<dbReference type="InterPro" id="IPR001650">
    <property type="entry name" value="Helicase_C-like"/>
</dbReference>
<evidence type="ECO:0000256" key="8">
    <source>
        <dbReference type="SAM" id="MobiDB-lite"/>
    </source>
</evidence>
<dbReference type="EC" id="5.6.2.4" evidence="7"/>
<keyword evidence="4" id="KW-0347">Helicase</keyword>
<dbReference type="NCBIfam" id="TIGR00614">
    <property type="entry name" value="recQ_fam"/>
    <property type="match status" value="1"/>
</dbReference>
<dbReference type="PROSITE" id="PS51194">
    <property type="entry name" value="HELICASE_CTER"/>
    <property type="match status" value="1"/>
</dbReference>
<dbReference type="GO" id="GO:0005634">
    <property type="term" value="C:nucleus"/>
    <property type="evidence" value="ECO:0007669"/>
    <property type="project" value="TreeGrafter"/>
</dbReference>
<evidence type="ECO:0000259" key="10">
    <source>
        <dbReference type="PROSITE" id="PS51194"/>
    </source>
</evidence>
<dbReference type="GO" id="GO:0043138">
    <property type="term" value="F:3'-5' DNA helicase activity"/>
    <property type="evidence" value="ECO:0007669"/>
    <property type="project" value="UniProtKB-EC"/>
</dbReference>
<dbReference type="SMART" id="SM00487">
    <property type="entry name" value="DEXDc"/>
    <property type="match status" value="1"/>
</dbReference>
<comment type="catalytic activity">
    <reaction evidence="6">
        <text>Couples ATP hydrolysis with the unwinding of duplex DNA by translocating in the 3'-5' direction.</text>
        <dbReference type="EC" id="5.6.2.4"/>
    </reaction>
</comment>
<dbReference type="SUPFAM" id="SSF52540">
    <property type="entry name" value="P-loop containing nucleoside triphosphate hydrolases"/>
    <property type="match status" value="1"/>
</dbReference>
<dbReference type="Gene3D" id="3.40.50.300">
    <property type="entry name" value="P-loop containing nucleotide triphosphate hydrolases"/>
    <property type="match status" value="2"/>
</dbReference>
<dbReference type="Pfam" id="PF00271">
    <property type="entry name" value="Helicase_C"/>
    <property type="match status" value="1"/>
</dbReference>
<dbReference type="PROSITE" id="PS51192">
    <property type="entry name" value="HELICASE_ATP_BIND_1"/>
    <property type="match status" value="1"/>
</dbReference>
<dbReference type="InterPro" id="IPR014001">
    <property type="entry name" value="Helicase_ATP-bd"/>
</dbReference>
<feature type="compositionally biased region" description="Basic residues" evidence="8">
    <location>
        <begin position="81"/>
        <end position="94"/>
    </location>
</feature>
<keyword evidence="5" id="KW-0067">ATP-binding</keyword>
<organism evidence="11 12">
    <name type="scientific">Dimargaris cristalligena</name>
    <dbReference type="NCBI Taxonomy" id="215637"/>
    <lineage>
        <taxon>Eukaryota</taxon>
        <taxon>Fungi</taxon>
        <taxon>Fungi incertae sedis</taxon>
        <taxon>Zoopagomycota</taxon>
        <taxon>Kickxellomycotina</taxon>
        <taxon>Dimargaritomycetes</taxon>
        <taxon>Dimargaritales</taxon>
        <taxon>Dimargaritaceae</taxon>
        <taxon>Dimargaris</taxon>
    </lineage>
</organism>
<gene>
    <name evidence="11" type="ORF">BJ085DRAFT_37847</name>
</gene>
<evidence type="ECO:0000256" key="2">
    <source>
        <dbReference type="ARBA" id="ARBA00022741"/>
    </source>
</evidence>
<feature type="region of interest" description="Disordered" evidence="8">
    <location>
        <begin position="996"/>
        <end position="1015"/>
    </location>
</feature>
<evidence type="ECO:0000259" key="9">
    <source>
        <dbReference type="PROSITE" id="PS51192"/>
    </source>
</evidence>
<evidence type="ECO:0000256" key="3">
    <source>
        <dbReference type="ARBA" id="ARBA00022801"/>
    </source>
</evidence>
<feature type="region of interest" description="Disordered" evidence="8">
    <location>
        <begin position="1160"/>
        <end position="1193"/>
    </location>
</feature>
<dbReference type="GO" id="GO:0005737">
    <property type="term" value="C:cytoplasm"/>
    <property type="evidence" value="ECO:0007669"/>
    <property type="project" value="TreeGrafter"/>
</dbReference>
<dbReference type="PANTHER" id="PTHR13710">
    <property type="entry name" value="DNA HELICASE RECQ FAMILY MEMBER"/>
    <property type="match status" value="1"/>
</dbReference>
<evidence type="ECO:0000256" key="6">
    <source>
        <dbReference type="ARBA" id="ARBA00034617"/>
    </source>
</evidence>
<feature type="region of interest" description="Disordered" evidence="8">
    <location>
        <begin position="1"/>
        <end position="167"/>
    </location>
</feature>
<dbReference type="EMBL" id="ML002334">
    <property type="protein sequence ID" value="RKP38746.1"/>
    <property type="molecule type" value="Genomic_DNA"/>
</dbReference>
<feature type="compositionally biased region" description="Low complexity" evidence="8">
    <location>
        <begin position="144"/>
        <end position="156"/>
    </location>
</feature>